<reference evidence="1 2" key="1">
    <citation type="journal article" date="2016" name="Nat. Commun.">
        <title>Thousands of microbial genomes shed light on interconnected biogeochemical processes in an aquifer system.</title>
        <authorList>
            <person name="Anantharaman K."/>
            <person name="Brown C.T."/>
            <person name="Hug L.A."/>
            <person name="Sharon I."/>
            <person name="Castelle C.J."/>
            <person name="Probst A.J."/>
            <person name="Thomas B.C."/>
            <person name="Singh A."/>
            <person name="Wilkins M.J."/>
            <person name="Karaoz U."/>
            <person name="Brodie E.L."/>
            <person name="Williams K.H."/>
            <person name="Hubbard S.S."/>
            <person name="Banfield J.F."/>
        </authorList>
    </citation>
    <scope>NUCLEOTIDE SEQUENCE [LARGE SCALE GENOMIC DNA]</scope>
</reference>
<proteinExistence type="predicted"/>
<dbReference type="EMBL" id="MFNE01000053">
    <property type="protein sequence ID" value="OGG93088.1"/>
    <property type="molecule type" value="Genomic_DNA"/>
</dbReference>
<protein>
    <submittedName>
        <fullName evidence="1">Uncharacterized protein</fullName>
    </submittedName>
</protein>
<sequence>MNANNRPSALEIVRALGLVPGPIDYPPPGSLVVLEGEVWVFSWATLDLLGQLVFEVERLADQVDPPLPKQVKHFSQDQFNSFTVIGWIDFSKL</sequence>
<evidence type="ECO:0000313" key="2">
    <source>
        <dbReference type="Proteomes" id="UP000178449"/>
    </source>
</evidence>
<accession>A0A1F6G4P8</accession>
<evidence type="ECO:0000313" key="1">
    <source>
        <dbReference type="EMBL" id="OGG93088.1"/>
    </source>
</evidence>
<dbReference type="AlphaFoldDB" id="A0A1F6G4P8"/>
<dbReference type="Proteomes" id="UP000178449">
    <property type="component" value="Unassembled WGS sequence"/>
</dbReference>
<organism evidence="1 2">
    <name type="scientific">Candidatus Lambdaproteobacteria bacterium RIFOXYD2_FULL_50_16</name>
    <dbReference type="NCBI Taxonomy" id="1817772"/>
    <lineage>
        <taxon>Bacteria</taxon>
        <taxon>Pseudomonadati</taxon>
        <taxon>Pseudomonadota</taxon>
        <taxon>Candidatus Lambdaproteobacteria</taxon>
    </lineage>
</organism>
<name>A0A1F6G4P8_9PROT</name>
<comment type="caution">
    <text evidence="1">The sequence shown here is derived from an EMBL/GenBank/DDBJ whole genome shotgun (WGS) entry which is preliminary data.</text>
</comment>
<gene>
    <name evidence="1" type="ORF">A2527_14270</name>
</gene>
<dbReference type="STRING" id="1817772.A2527_14270"/>